<accession>A0A3M7RXP6</accession>
<dbReference type="AlphaFoldDB" id="A0A3M7RXP6"/>
<dbReference type="EMBL" id="REGN01002431">
    <property type="protein sequence ID" value="RNA28128.1"/>
    <property type="molecule type" value="Genomic_DNA"/>
</dbReference>
<gene>
    <name evidence="1" type="ORF">BpHYR1_052545</name>
</gene>
<comment type="caution">
    <text evidence="1">The sequence shown here is derived from an EMBL/GenBank/DDBJ whole genome shotgun (WGS) entry which is preliminary data.</text>
</comment>
<evidence type="ECO:0000313" key="2">
    <source>
        <dbReference type="Proteomes" id="UP000276133"/>
    </source>
</evidence>
<sequence length="153" mass="18268">MTKIIFRFVCKESNDINFKKERSIEALGSLITYEEITDINEPRLSSLQDEDIWDLRNKFPQFDIKWENKKILIHGPKYDKINLTSHLREKIIDRLIKDQPNVPFYWEIKCCVQYNKNDKFMVELDCTSQEFKLISADLNANLNNRVKNLLNKP</sequence>
<name>A0A3M7RXP6_BRAPC</name>
<reference evidence="1 2" key="1">
    <citation type="journal article" date="2018" name="Sci. Rep.">
        <title>Genomic signatures of local adaptation to the degree of environmental predictability in rotifers.</title>
        <authorList>
            <person name="Franch-Gras L."/>
            <person name="Hahn C."/>
            <person name="Garcia-Roger E.M."/>
            <person name="Carmona M.J."/>
            <person name="Serra M."/>
            <person name="Gomez A."/>
        </authorList>
    </citation>
    <scope>NUCLEOTIDE SEQUENCE [LARGE SCALE GENOMIC DNA]</scope>
    <source>
        <strain evidence="1">HYR1</strain>
    </source>
</reference>
<protein>
    <submittedName>
        <fullName evidence="1">Uncharacterized protein</fullName>
    </submittedName>
</protein>
<organism evidence="1 2">
    <name type="scientific">Brachionus plicatilis</name>
    <name type="common">Marine rotifer</name>
    <name type="synonym">Brachionus muelleri</name>
    <dbReference type="NCBI Taxonomy" id="10195"/>
    <lineage>
        <taxon>Eukaryota</taxon>
        <taxon>Metazoa</taxon>
        <taxon>Spiralia</taxon>
        <taxon>Gnathifera</taxon>
        <taxon>Rotifera</taxon>
        <taxon>Eurotatoria</taxon>
        <taxon>Monogononta</taxon>
        <taxon>Pseudotrocha</taxon>
        <taxon>Ploima</taxon>
        <taxon>Brachionidae</taxon>
        <taxon>Brachionus</taxon>
    </lineage>
</organism>
<evidence type="ECO:0000313" key="1">
    <source>
        <dbReference type="EMBL" id="RNA28128.1"/>
    </source>
</evidence>
<proteinExistence type="predicted"/>
<dbReference type="Proteomes" id="UP000276133">
    <property type="component" value="Unassembled WGS sequence"/>
</dbReference>
<keyword evidence="2" id="KW-1185">Reference proteome</keyword>